<protein>
    <recommendedName>
        <fullName evidence="2">Rad50/SbcC-type AAA domain-containing protein</fullName>
    </recommendedName>
</protein>
<dbReference type="EMBL" id="JAGUCN010000001">
    <property type="protein sequence ID" value="MBS2209854.1"/>
    <property type="molecule type" value="Genomic_DNA"/>
</dbReference>
<feature type="coiled-coil region" evidence="1">
    <location>
        <begin position="310"/>
        <end position="354"/>
    </location>
</feature>
<keyword evidence="1" id="KW-0175">Coiled coil</keyword>
<dbReference type="PANTHER" id="PTHR32114">
    <property type="entry name" value="ABC TRANSPORTER ABCH.3"/>
    <property type="match status" value="1"/>
</dbReference>
<dbReference type="InterPro" id="IPR027417">
    <property type="entry name" value="P-loop_NTPase"/>
</dbReference>
<dbReference type="Gene3D" id="3.40.50.300">
    <property type="entry name" value="P-loop containing nucleotide triphosphate hydrolases"/>
    <property type="match status" value="2"/>
</dbReference>
<dbReference type="InterPro" id="IPR038729">
    <property type="entry name" value="Rad50/SbcC_AAA"/>
</dbReference>
<sequence>MQLLHLRIKNLNSLKGEHHIDFVDGPLGATGLFAITGPTGAGKSTILDAITLALYNQTPRSGAVSKNDIARLGSIITRNTEEAWAQLDYRTKGVTYRSHWGISVNRNGNLRDYSLVLSRQEADGTFVALDVKRNEVPRYNAQLIGLNFDQFLRSILLSQGDFARFLKSNANERGELLEKITGTEIYREIGKTCFERQKAENDVLRQLQLQLEGIELLPEEQVLQLEKELLEIDGSTKEQRQHIDELRNQQRLVEEYSQVKNDVGLTEEKLMAVKQQKEAFEPDQKRLQQHLKVLPLKADIVAIQGQRNLLKDKRKEFKTNEEQLAAYAREQSTLNEEKAELSQLIEQHKFREEELRPIIKQVRLLDEAIRLEDSSLLRLRKTADEEGKLIDNLHKELKEQDAKLEQLEVTQKELHTFIDANKQLERLAEQLPLIKQTSAVVVSLQKVAESKQQELESSPTKQQLESVQHVADKKEILSKAIDQSQAFIAEKKQSLGSRLNDKEQLYETLKIAQQKDRSLEKALELEKARVEMTQEQQYLSVALDKASKELLVNENKLQVIEKAQLINIKHVEELKAKRERELLEAKYDEARKMLKPEEACPLCGSQEHPFVEHYTVNANETEAKLAKRNEEQLNLKNEEKQLIAEVSRLKSSIIAYKQQIRQVELKAVEYRKTVEGLVNDMEMKLSPISQKKILEEKEHLTKQLMELEQTIRLVEQFNTAVSRSKDFQNLLEQLENLSSEQLKYYQFLKHYNIDTNMASAKSSIELLEQKLQHYQAKHEALQANEKQLLQLKVSRDEKGAQLKKTMGRFADLDKELELAEKSVNAKHAEREKLFGKQMPDEVEQTLKQQAEQIANRDNELKIKLKENSTLTATLTKRQEVLNAQVQTDEQRLTSDSNALLKRLEAHKLASIDAALNNLLAEQEVQQLESRQKEIITTENRLEHSLKDHKARLSKLEEKASELPGKEVIVEALRAKEILLNEALGKAGALSERVKADKSNKAKHKEKALLIEKQEQVVNRWNDLTLLIGDATGNKFARFAQELTLKQVLQLANHHLETLSDRYKVKHIKNDNLDDLFVVDLYHGNAERSVKTLSGGESFLVSLALALGLSDLAGQNTVIGSLFIDEGFGTLDQNTLDLALSALERLQLETNRTIGIISHVPALKERVTTQIELKKDAAGYSTFTVRS</sequence>
<feature type="domain" description="Rad50/SbcC-type AAA" evidence="2">
    <location>
        <begin position="6"/>
        <end position="256"/>
    </location>
</feature>
<organism evidence="3 4">
    <name type="scientific">Carboxylicivirga mesophila</name>
    <dbReference type="NCBI Taxonomy" id="1166478"/>
    <lineage>
        <taxon>Bacteria</taxon>
        <taxon>Pseudomonadati</taxon>
        <taxon>Bacteroidota</taxon>
        <taxon>Bacteroidia</taxon>
        <taxon>Marinilabiliales</taxon>
        <taxon>Marinilabiliaceae</taxon>
        <taxon>Carboxylicivirga</taxon>
    </lineage>
</organism>
<evidence type="ECO:0000256" key="1">
    <source>
        <dbReference type="SAM" id="Coils"/>
    </source>
</evidence>
<gene>
    <name evidence="3" type="ORF">KEM09_00455</name>
</gene>
<comment type="caution">
    <text evidence="3">The sequence shown here is derived from an EMBL/GenBank/DDBJ whole genome shotgun (WGS) entry which is preliminary data.</text>
</comment>
<evidence type="ECO:0000313" key="3">
    <source>
        <dbReference type="EMBL" id="MBS2209854.1"/>
    </source>
</evidence>
<accession>A0ABS5K4B2</accession>
<feature type="coiled-coil region" evidence="1">
    <location>
        <begin position="618"/>
        <end position="717"/>
    </location>
</feature>
<reference evidence="3 4" key="1">
    <citation type="journal article" date="2014" name="Int. J. Syst. Evol. Microbiol.">
        <title>Carboxylicivirga gen. nov. in the family Marinilabiliaceae with two novel species, Carboxylicivirga mesophila sp. nov. and Carboxylicivirga taeanensis sp. nov., and reclassification of Cytophaga fermentans as Saccharicrinis fermentans gen. nov., comb. nov.</title>
        <authorList>
            <person name="Yang S.H."/>
            <person name="Seo H.S."/>
            <person name="Woo J.H."/>
            <person name="Oh H.M."/>
            <person name="Jang H."/>
            <person name="Lee J.H."/>
            <person name="Kim S.J."/>
            <person name="Kwon K.K."/>
        </authorList>
    </citation>
    <scope>NUCLEOTIDE SEQUENCE [LARGE SCALE GENOMIC DNA]</scope>
    <source>
        <strain evidence="3 4">JCM 18290</strain>
    </source>
</reference>
<dbReference type="PANTHER" id="PTHR32114:SF2">
    <property type="entry name" value="ABC TRANSPORTER ABCH.3"/>
    <property type="match status" value="1"/>
</dbReference>
<name>A0ABS5K4B2_9BACT</name>
<proteinExistence type="predicted"/>
<dbReference type="SUPFAM" id="SSF52540">
    <property type="entry name" value="P-loop containing nucleoside triphosphate hydrolases"/>
    <property type="match status" value="1"/>
</dbReference>
<dbReference type="Pfam" id="PF13558">
    <property type="entry name" value="SbcC_Walker_B"/>
    <property type="match status" value="1"/>
</dbReference>
<feature type="coiled-coil region" evidence="1">
    <location>
        <begin position="757"/>
        <end position="791"/>
    </location>
</feature>
<dbReference type="Proteomes" id="UP000721861">
    <property type="component" value="Unassembled WGS sequence"/>
</dbReference>
<evidence type="ECO:0000313" key="4">
    <source>
        <dbReference type="Proteomes" id="UP000721861"/>
    </source>
</evidence>
<keyword evidence="4" id="KW-1185">Reference proteome</keyword>
<evidence type="ECO:0000259" key="2">
    <source>
        <dbReference type="Pfam" id="PF13476"/>
    </source>
</evidence>
<dbReference type="Pfam" id="PF13476">
    <property type="entry name" value="AAA_23"/>
    <property type="match status" value="1"/>
</dbReference>
<dbReference type="RefSeq" id="WP_212223711.1">
    <property type="nucleotide sequence ID" value="NZ_JAGUCN010000001.1"/>
</dbReference>